<dbReference type="UniPathway" id="UPA00053">
    <property type="reaction ID" value="UER00088"/>
</dbReference>
<dbReference type="GO" id="GO:0009073">
    <property type="term" value="P:aromatic amino acid family biosynthetic process"/>
    <property type="evidence" value="ECO:0007669"/>
    <property type="project" value="UniProtKB-KW"/>
</dbReference>
<evidence type="ECO:0000256" key="1">
    <source>
        <dbReference type="ARBA" id="ARBA00022605"/>
    </source>
</evidence>
<keyword evidence="3 7" id="KW-0547">Nucleotide-binding</keyword>
<feature type="binding site" evidence="7">
    <location>
        <position position="133"/>
    </location>
    <ligand>
        <name>ATP</name>
        <dbReference type="ChEBI" id="CHEBI:30616"/>
    </ligand>
</feature>
<dbReference type="GO" id="GO:0000287">
    <property type="term" value="F:magnesium ion binding"/>
    <property type="evidence" value="ECO:0007669"/>
    <property type="project" value="UniProtKB-UniRule"/>
</dbReference>
<evidence type="ECO:0000256" key="7">
    <source>
        <dbReference type="HAMAP-Rule" id="MF_00109"/>
    </source>
</evidence>
<reference evidence="8" key="2">
    <citation type="submission" date="2020-09" db="EMBL/GenBank/DDBJ databases">
        <authorList>
            <person name="Sun Q."/>
            <person name="Sedlacek I."/>
        </authorList>
    </citation>
    <scope>NUCLEOTIDE SEQUENCE</scope>
    <source>
        <strain evidence="8">CCM 7684</strain>
    </source>
</reference>
<proteinExistence type="inferred from homology"/>
<dbReference type="NCBIfam" id="NF010552">
    <property type="entry name" value="PRK13946.1"/>
    <property type="match status" value="1"/>
</dbReference>
<keyword evidence="9" id="KW-1185">Reference proteome</keyword>
<sequence length="193" mass="20947">MERIEEQAGVVRTALGQRSIVLVGMMGAGKSAIGRLLAKALNLPFIDADTEIERAAGMTIPDMFEAHGEAYFRDGEVRVISRILDGAPCVLATGGGAWMDADTRAHASRVGISVWLKAEPEVLLKRVKRRSNRPMLKTKDPEATLRHLLALRDPVYAQADVTVGSRDVPHETMVLETLTAIAAHVTPVEQTAE</sequence>
<dbReference type="AlphaFoldDB" id="A0A8J3DZY5"/>
<keyword evidence="4 7" id="KW-0418">Kinase</keyword>
<dbReference type="GO" id="GO:0005524">
    <property type="term" value="F:ATP binding"/>
    <property type="evidence" value="ECO:0007669"/>
    <property type="project" value="UniProtKB-UniRule"/>
</dbReference>
<evidence type="ECO:0000313" key="9">
    <source>
        <dbReference type="Proteomes" id="UP000602745"/>
    </source>
</evidence>
<comment type="caution">
    <text evidence="7">Lacks conserved residue(s) required for the propagation of feature annotation.</text>
</comment>
<reference evidence="8" key="1">
    <citation type="journal article" date="2014" name="Int. J. Syst. Evol. Microbiol.">
        <title>Complete genome sequence of Corynebacterium casei LMG S-19264T (=DSM 44701T), isolated from a smear-ripened cheese.</title>
        <authorList>
            <consortium name="US DOE Joint Genome Institute (JGI-PGF)"/>
            <person name="Walter F."/>
            <person name="Albersmeier A."/>
            <person name="Kalinowski J."/>
            <person name="Ruckert C."/>
        </authorList>
    </citation>
    <scope>NUCLEOTIDE SEQUENCE</scope>
    <source>
        <strain evidence="8">CCM 7684</strain>
    </source>
</reference>
<feature type="binding site" evidence="7">
    <location>
        <position position="95"/>
    </location>
    <ligand>
        <name>substrate</name>
    </ligand>
</feature>
<evidence type="ECO:0000256" key="4">
    <source>
        <dbReference type="ARBA" id="ARBA00022777"/>
    </source>
</evidence>
<dbReference type="PRINTS" id="PR01100">
    <property type="entry name" value="SHIKIMTKNASE"/>
</dbReference>
<feature type="binding site" evidence="7">
    <location>
        <position position="73"/>
    </location>
    <ligand>
        <name>substrate</name>
    </ligand>
</feature>
<evidence type="ECO:0000313" key="8">
    <source>
        <dbReference type="EMBL" id="GGE52714.1"/>
    </source>
</evidence>
<accession>A0A8J3DZY5</accession>
<dbReference type="GO" id="GO:0004765">
    <property type="term" value="F:shikimate kinase activity"/>
    <property type="evidence" value="ECO:0007669"/>
    <property type="project" value="UniProtKB-UniRule"/>
</dbReference>
<keyword evidence="7" id="KW-0460">Magnesium</keyword>
<evidence type="ECO:0000256" key="3">
    <source>
        <dbReference type="ARBA" id="ARBA00022741"/>
    </source>
</evidence>
<dbReference type="EC" id="2.7.1.71" evidence="7"/>
<comment type="pathway">
    <text evidence="7">Metabolic intermediate biosynthesis; chorismate biosynthesis; chorismate from D-erythrose 4-phosphate and phosphoenolpyruvate: step 5/7.</text>
</comment>
<dbReference type="CDD" id="cd00464">
    <property type="entry name" value="SK"/>
    <property type="match status" value="1"/>
</dbReference>
<dbReference type="Proteomes" id="UP000602745">
    <property type="component" value="Unassembled WGS sequence"/>
</dbReference>
<comment type="subunit">
    <text evidence="7">Monomer.</text>
</comment>
<dbReference type="InterPro" id="IPR000623">
    <property type="entry name" value="Shikimate_kinase/TSH1"/>
</dbReference>
<dbReference type="PANTHER" id="PTHR21087:SF16">
    <property type="entry name" value="SHIKIMATE KINASE 1, CHLOROPLASTIC"/>
    <property type="match status" value="1"/>
</dbReference>
<protein>
    <recommendedName>
        <fullName evidence="7">Shikimate kinase</fullName>
        <shortName evidence="7">SK</shortName>
        <ecNumber evidence="7">2.7.1.71</ecNumber>
    </recommendedName>
</protein>
<dbReference type="PANTHER" id="PTHR21087">
    <property type="entry name" value="SHIKIMATE KINASE"/>
    <property type="match status" value="1"/>
</dbReference>
<feature type="binding site" evidence="7">
    <location>
        <position position="152"/>
    </location>
    <ligand>
        <name>substrate</name>
    </ligand>
</feature>
<evidence type="ECO:0000256" key="5">
    <source>
        <dbReference type="ARBA" id="ARBA00022840"/>
    </source>
</evidence>
<comment type="caution">
    <text evidence="8">The sequence shown here is derived from an EMBL/GenBank/DDBJ whole genome shotgun (WGS) entry which is preliminary data.</text>
</comment>
<dbReference type="GO" id="GO:0005829">
    <property type="term" value="C:cytosol"/>
    <property type="evidence" value="ECO:0007669"/>
    <property type="project" value="TreeGrafter"/>
</dbReference>
<comment type="similarity">
    <text evidence="7">Belongs to the shikimate kinase family.</text>
</comment>
<dbReference type="Pfam" id="PF01202">
    <property type="entry name" value="SKI"/>
    <property type="match status" value="1"/>
</dbReference>
<dbReference type="InterPro" id="IPR031322">
    <property type="entry name" value="Shikimate/glucono_kinase"/>
</dbReference>
<dbReference type="GO" id="GO:0008652">
    <property type="term" value="P:amino acid biosynthetic process"/>
    <property type="evidence" value="ECO:0007669"/>
    <property type="project" value="UniProtKB-KW"/>
</dbReference>
<dbReference type="GO" id="GO:0009423">
    <property type="term" value="P:chorismate biosynthetic process"/>
    <property type="evidence" value="ECO:0007669"/>
    <property type="project" value="UniProtKB-UniRule"/>
</dbReference>
<comment type="subcellular location">
    <subcellularLocation>
        <location evidence="7">Cytoplasm</location>
    </subcellularLocation>
</comment>
<feature type="binding site" evidence="7">
    <location>
        <begin position="27"/>
        <end position="32"/>
    </location>
    <ligand>
        <name>ATP</name>
        <dbReference type="ChEBI" id="CHEBI:30616"/>
    </ligand>
</feature>
<keyword evidence="7" id="KW-0963">Cytoplasm</keyword>
<comment type="cofactor">
    <cofactor evidence="7">
        <name>Mg(2+)</name>
        <dbReference type="ChEBI" id="CHEBI:18420"/>
    </cofactor>
    <text evidence="7">Binds 1 Mg(2+) ion per subunit.</text>
</comment>
<keyword evidence="5 7" id="KW-0067">ATP-binding</keyword>
<comment type="function">
    <text evidence="7">Catalyzes the specific phosphorylation of the 3-hydroxyl group of shikimic acid using ATP as a cosubstrate.</text>
</comment>
<dbReference type="HAMAP" id="MF_00109">
    <property type="entry name" value="Shikimate_kinase"/>
    <property type="match status" value="1"/>
</dbReference>
<evidence type="ECO:0000256" key="6">
    <source>
        <dbReference type="ARBA" id="ARBA00023141"/>
    </source>
</evidence>
<dbReference type="InterPro" id="IPR027417">
    <property type="entry name" value="P-loop_NTPase"/>
</dbReference>
<gene>
    <name evidence="7 8" type="primary">aroK</name>
    <name evidence="8" type="ORF">GCM10007276_32160</name>
</gene>
<keyword evidence="7" id="KW-0479">Metal-binding</keyword>
<keyword evidence="2 7" id="KW-0808">Transferase</keyword>
<keyword evidence="1 7" id="KW-0028">Amino-acid biosynthesis</keyword>
<dbReference type="EMBL" id="BMCP01000005">
    <property type="protein sequence ID" value="GGE52714.1"/>
    <property type="molecule type" value="Genomic_DNA"/>
</dbReference>
<name>A0A8J3DZY5_9RHOB</name>
<keyword evidence="6 7" id="KW-0057">Aromatic amino acid biosynthesis</keyword>
<comment type="catalytic activity">
    <reaction evidence="7">
        <text>shikimate + ATP = 3-phosphoshikimate + ADP + H(+)</text>
        <dbReference type="Rhea" id="RHEA:13121"/>
        <dbReference type="ChEBI" id="CHEBI:15378"/>
        <dbReference type="ChEBI" id="CHEBI:30616"/>
        <dbReference type="ChEBI" id="CHEBI:36208"/>
        <dbReference type="ChEBI" id="CHEBI:145989"/>
        <dbReference type="ChEBI" id="CHEBI:456216"/>
        <dbReference type="EC" id="2.7.1.71"/>
    </reaction>
</comment>
<dbReference type="SUPFAM" id="SSF52540">
    <property type="entry name" value="P-loop containing nucleoside triphosphate hydrolases"/>
    <property type="match status" value="1"/>
</dbReference>
<feature type="binding site" evidence="7">
    <location>
        <position position="31"/>
    </location>
    <ligand>
        <name>Mg(2+)</name>
        <dbReference type="ChEBI" id="CHEBI:18420"/>
    </ligand>
</feature>
<organism evidence="8 9">
    <name type="scientific">Agaricicola taiwanensis</name>
    <dbReference type="NCBI Taxonomy" id="591372"/>
    <lineage>
        <taxon>Bacteria</taxon>
        <taxon>Pseudomonadati</taxon>
        <taxon>Pseudomonadota</taxon>
        <taxon>Alphaproteobacteria</taxon>
        <taxon>Rhodobacterales</taxon>
        <taxon>Paracoccaceae</taxon>
        <taxon>Agaricicola</taxon>
    </lineage>
</organism>
<feature type="binding site" evidence="7">
    <location>
        <position position="49"/>
    </location>
    <ligand>
        <name>substrate</name>
    </ligand>
</feature>
<evidence type="ECO:0000256" key="2">
    <source>
        <dbReference type="ARBA" id="ARBA00022679"/>
    </source>
</evidence>
<dbReference type="Gene3D" id="3.40.50.300">
    <property type="entry name" value="P-loop containing nucleotide triphosphate hydrolases"/>
    <property type="match status" value="1"/>
</dbReference>